<feature type="domain" description="CheB-type methylesterase" evidence="9">
    <location>
        <begin position="156"/>
        <end position="341"/>
    </location>
</feature>
<keyword evidence="5 7" id="KW-0597">Phosphoprotein</keyword>
<evidence type="ECO:0000256" key="4">
    <source>
        <dbReference type="ARBA" id="ARBA00048267"/>
    </source>
</evidence>
<dbReference type="RefSeq" id="WP_330928866.1">
    <property type="nucleotide sequence ID" value="NZ_CP119075.1"/>
</dbReference>
<dbReference type="PIRSF" id="PIRSF000876">
    <property type="entry name" value="RR_chemtxs_CheB"/>
    <property type="match status" value="1"/>
</dbReference>
<dbReference type="PANTHER" id="PTHR42872:SF6">
    <property type="entry name" value="PROTEIN-GLUTAMATE METHYLESTERASE_PROTEIN-GLUTAMINE GLUTAMINASE"/>
    <property type="match status" value="1"/>
</dbReference>
<dbReference type="EC" id="3.1.1.61" evidence="5"/>
<dbReference type="Gene3D" id="3.40.50.2300">
    <property type="match status" value="1"/>
</dbReference>
<feature type="active site" evidence="5 6">
    <location>
        <position position="283"/>
    </location>
</feature>
<comment type="function">
    <text evidence="5">Involved in chemotaxis. Part of a chemotaxis signal transduction system that modulates chemotaxis in response to various stimuli. Catalyzes the demethylation of specific methylglutamate residues introduced into the chemoreceptors (methyl-accepting chemotaxis proteins or MCP) by CheR. Also mediates the irreversible deamidation of specific glutamine residues to glutamic acid.</text>
</comment>
<evidence type="ECO:0000256" key="7">
    <source>
        <dbReference type="PROSITE-ProRule" id="PRU00169"/>
    </source>
</evidence>
<dbReference type="GO" id="GO:0050568">
    <property type="term" value="F:protein-glutamine glutaminase activity"/>
    <property type="evidence" value="ECO:0007669"/>
    <property type="project" value="UniProtKB-UniRule"/>
</dbReference>
<evidence type="ECO:0000256" key="5">
    <source>
        <dbReference type="HAMAP-Rule" id="MF_00099"/>
    </source>
</evidence>
<proteinExistence type="inferred from homology"/>
<dbReference type="Proteomes" id="UP001218638">
    <property type="component" value="Chromosome"/>
</dbReference>
<dbReference type="Pfam" id="PF01339">
    <property type="entry name" value="CheB_methylest"/>
    <property type="match status" value="1"/>
</dbReference>
<evidence type="ECO:0000256" key="1">
    <source>
        <dbReference type="ARBA" id="ARBA00022490"/>
    </source>
</evidence>
<dbReference type="Pfam" id="PF00072">
    <property type="entry name" value="Response_reg"/>
    <property type="match status" value="1"/>
</dbReference>
<reference evidence="10" key="1">
    <citation type="submission" date="2023-03" db="EMBL/GenBank/DDBJ databases">
        <title>Lomoglobus Profundus gen. nov., sp. nov., a novel member of the phylum Verrucomicrobia, isolated from deep-marine sediment of South China Sea.</title>
        <authorList>
            <person name="Ahmad T."/>
            <person name="Ishaq S.E."/>
            <person name="Wang F."/>
        </authorList>
    </citation>
    <scope>NUCLEOTIDE SEQUENCE</scope>
    <source>
        <strain evidence="10">LMO-M01</strain>
    </source>
</reference>
<evidence type="ECO:0000256" key="3">
    <source>
        <dbReference type="ARBA" id="ARBA00022801"/>
    </source>
</evidence>
<dbReference type="InterPro" id="IPR011006">
    <property type="entry name" value="CheY-like_superfamily"/>
</dbReference>
<dbReference type="EMBL" id="CP119075">
    <property type="protein sequence ID" value="WED66704.1"/>
    <property type="molecule type" value="Genomic_DNA"/>
</dbReference>
<gene>
    <name evidence="5" type="primary">cheB</name>
    <name evidence="10" type="ORF">PXH66_07555</name>
</gene>
<dbReference type="GO" id="GO:0008984">
    <property type="term" value="F:protein-glutamate methylesterase activity"/>
    <property type="evidence" value="ECO:0007669"/>
    <property type="project" value="UniProtKB-UniRule"/>
</dbReference>
<dbReference type="CDD" id="cd16432">
    <property type="entry name" value="CheB_Rec"/>
    <property type="match status" value="1"/>
</dbReference>
<dbReference type="SUPFAM" id="SSF52738">
    <property type="entry name" value="Methylesterase CheB, C-terminal domain"/>
    <property type="match status" value="1"/>
</dbReference>
<comment type="PTM">
    <text evidence="5">Phosphorylated by CheA. Phosphorylation of the N-terminal regulatory domain activates the methylesterase activity.</text>
</comment>
<evidence type="ECO:0000259" key="8">
    <source>
        <dbReference type="PROSITE" id="PS50110"/>
    </source>
</evidence>
<dbReference type="KEGG" id="slom:PXH66_07555"/>
<comment type="catalytic activity">
    <reaction evidence="4 5">
        <text>[protein]-L-glutamate 5-O-methyl ester + H2O = L-glutamyl-[protein] + methanol + H(+)</text>
        <dbReference type="Rhea" id="RHEA:23236"/>
        <dbReference type="Rhea" id="RHEA-COMP:10208"/>
        <dbReference type="Rhea" id="RHEA-COMP:10311"/>
        <dbReference type="ChEBI" id="CHEBI:15377"/>
        <dbReference type="ChEBI" id="CHEBI:15378"/>
        <dbReference type="ChEBI" id="CHEBI:17790"/>
        <dbReference type="ChEBI" id="CHEBI:29973"/>
        <dbReference type="ChEBI" id="CHEBI:82795"/>
        <dbReference type="EC" id="3.1.1.61"/>
    </reaction>
</comment>
<comment type="similarity">
    <text evidence="5">Belongs to the CheB family.</text>
</comment>
<dbReference type="InterPro" id="IPR001789">
    <property type="entry name" value="Sig_transdc_resp-reg_receiver"/>
</dbReference>
<keyword evidence="1 5" id="KW-0963">Cytoplasm</keyword>
<dbReference type="GO" id="GO:0006935">
    <property type="term" value="P:chemotaxis"/>
    <property type="evidence" value="ECO:0007669"/>
    <property type="project" value="UniProtKB-UniRule"/>
</dbReference>
<keyword evidence="2 5" id="KW-0145">Chemotaxis</keyword>
<feature type="domain" description="Response regulatory" evidence="8">
    <location>
        <begin position="2"/>
        <end position="119"/>
    </location>
</feature>
<dbReference type="GO" id="GO:0005737">
    <property type="term" value="C:cytoplasm"/>
    <property type="evidence" value="ECO:0007669"/>
    <property type="project" value="UniProtKB-SubCell"/>
</dbReference>
<dbReference type="NCBIfam" id="NF009206">
    <property type="entry name" value="PRK12555.1"/>
    <property type="match status" value="1"/>
</dbReference>
<dbReference type="InterPro" id="IPR000673">
    <property type="entry name" value="Sig_transdc_resp-reg_Me-estase"/>
</dbReference>
<dbReference type="GO" id="GO:0000156">
    <property type="term" value="F:phosphorelay response regulator activity"/>
    <property type="evidence" value="ECO:0007669"/>
    <property type="project" value="InterPro"/>
</dbReference>
<name>A0AAF0I4D0_9BACT</name>
<keyword evidence="11" id="KW-1185">Reference proteome</keyword>
<feature type="active site" evidence="5 6">
    <location>
        <position position="190"/>
    </location>
</feature>
<sequence length="341" mass="36578">MRIGIVNDMALTVEVLKRVLALNPRHHIAWVARTGQEAVEKCAQDTPELVLMDLIMPQLDGVEATRRIMANSPCAILVVTVSVGKNAWKAFEAMGHGALDAVDTPTFGSGDWRTNAAPLLAKIEIIGKMVKDRNGRLTPPLQAPRGINTSGNQHVRLLAIGASAGGPAAVNQILAGLPCDFPAAVVVVQHVDERFAQGMADWLGQESRLPVRVAREGDEPAMGTVLLGGTNDHLVVGADGRLHYKRQPVEYVYRPSVDVFYQSLSLHWKGPVVGVLLTGMGRDGALGLKALRNQGQHTITQDEASSAVYGMPKAAAKLAAAVEILSLERIPSRLTQIWRAG</sequence>
<dbReference type="SUPFAM" id="SSF52172">
    <property type="entry name" value="CheY-like"/>
    <property type="match status" value="1"/>
</dbReference>
<comment type="catalytic activity">
    <reaction evidence="5">
        <text>L-glutaminyl-[protein] + H2O = L-glutamyl-[protein] + NH4(+)</text>
        <dbReference type="Rhea" id="RHEA:16441"/>
        <dbReference type="Rhea" id="RHEA-COMP:10207"/>
        <dbReference type="Rhea" id="RHEA-COMP:10208"/>
        <dbReference type="ChEBI" id="CHEBI:15377"/>
        <dbReference type="ChEBI" id="CHEBI:28938"/>
        <dbReference type="ChEBI" id="CHEBI:29973"/>
        <dbReference type="ChEBI" id="CHEBI:30011"/>
        <dbReference type="EC" id="3.5.1.44"/>
    </reaction>
</comment>
<evidence type="ECO:0000313" key="11">
    <source>
        <dbReference type="Proteomes" id="UP001218638"/>
    </source>
</evidence>
<dbReference type="PROSITE" id="PS50110">
    <property type="entry name" value="RESPONSE_REGULATORY"/>
    <property type="match status" value="1"/>
</dbReference>
<dbReference type="Gene3D" id="3.40.50.180">
    <property type="entry name" value="Methylesterase CheB, C-terminal domain"/>
    <property type="match status" value="1"/>
</dbReference>
<evidence type="ECO:0000256" key="2">
    <source>
        <dbReference type="ARBA" id="ARBA00022500"/>
    </source>
</evidence>
<dbReference type="EC" id="3.5.1.44" evidence="5"/>
<dbReference type="HAMAP" id="MF_00099">
    <property type="entry name" value="CheB_chemtxs"/>
    <property type="match status" value="1"/>
</dbReference>
<dbReference type="AlphaFoldDB" id="A0AAF0I4D0"/>
<evidence type="ECO:0000259" key="9">
    <source>
        <dbReference type="PROSITE" id="PS50122"/>
    </source>
</evidence>
<dbReference type="PANTHER" id="PTHR42872">
    <property type="entry name" value="PROTEIN-GLUTAMATE METHYLESTERASE/PROTEIN-GLUTAMINE GLUTAMINASE"/>
    <property type="match status" value="1"/>
</dbReference>
<dbReference type="SMART" id="SM00448">
    <property type="entry name" value="REC"/>
    <property type="match status" value="1"/>
</dbReference>
<dbReference type="InterPro" id="IPR008248">
    <property type="entry name" value="CheB-like"/>
</dbReference>
<comment type="domain">
    <text evidence="5">Contains a C-terminal catalytic domain, and an N-terminal region which modulates catalytic activity.</text>
</comment>
<feature type="active site" evidence="5 6">
    <location>
        <position position="163"/>
    </location>
</feature>
<feature type="modified residue" description="4-aspartylphosphate" evidence="5 7">
    <location>
        <position position="53"/>
    </location>
</feature>
<dbReference type="InterPro" id="IPR035909">
    <property type="entry name" value="CheB_C"/>
</dbReference>
<dbReference type="PROSITE" id="PS50122">
    <property type="entry name" value="CHEB"/>
    <property type="match status" value="1"/>
</dbReference>
<dbReference type="CDD" id="cd17541">
    <property type="entry name" value="REC_CheB-like"/>
    <property type="match status" value="1"/>
</dbReference>
<evidence type="ECO:0000313" key="10">
    <source>
        <dbReference type="EMBL" id="WED66704.1"/>
    </source>
</evidence>
<accession>A0AAF0I4D0</accession>
<organism evidence="10 11">
    <name type="scientific">Synoicihabitans lomoniglobus</name>
    <dbReference type="NCBI Taxonomy" id="2909285"/>
    <lineage>
        <taxon>Bacteria</taxon>
        <taxon>Pseudomonadati</taxon>
        <taxon>Verrucomicrobiota</taxon>
        <taxon>Opitutia</taxon>
        <taxon>Opitutales</taxon>
        <taxon>Opitutaceae</taxon>
        <taxon>Synoicihabitans</taxon>
    </lineage>
</organism>
<comment type="subcellular location">
    <subcellularLocation>
        <location evidence="5">Cytoplasm</location>
    </subcellularLocation>
</comment>
<protein>
    <recommendedName>
        <fullName evidence="5">Protein-glutamate methylesterase/protein-glutamine glutaminase</fullName>
        <ecNumber evidence="5">3.1.1.61</ecNumber>
        <ecNumber evidence="5">3.5.1.44</ecNumber>
    </recommendedName>
</protein>
<keyword evidence="3 5" id="KW-0378">Hydrolase</keyword>
<evidence type="ECO:0000256" key="6">
    <source>
        <dbReference type="PROSITE-ProRule" id="PRU00050"/>
    </source>
</evidence>